<evidence type="ECO:0000259" key="4">
    <source>
        <dbReference type="PROSITE" id="PS50949"/>
    </source>
</evidence>
<dbReference type="Gene3D" id="1.10.10.10">
    <property type="entry name" value="Winged helix-like DNA-binding domain superfamily/Winged helix DNA-binding domain"/>
    <property type="match status" value="1"/>
</dbReference>
<keyword evidence="3" id="KW-0804">Transcription</keyword>
<evidence type="ECO:0000256" key="1">
    <source>
        <dbReference type="ARBA" id="ARBA00023015"/>
    </source>
</evidence>
<dbReference type="SMART" id="SM00345">
    <property type="entry name" value="HTH_GNTR"/>
    <property type="match status" value="1"/>
</dbReference>
<sequence length="215" mass="24840">MNKQQSEYLYKKMKADIRDNKLPVGCTLKQEELSHRYQISRSPIRDVLTRLKNEGWLATSGKRGVMVPAFCDKEAEDLYRMRMRLEPMLIPYVVKLISKQTIGQAEDILRKIDSANSLSIDEHGALNWRFHACLYQTAERPTLFKAVAALHEQCGRYIGFHTKNLDYKQTSQDEHYSLLKAIEHGNTSEAQRVLSTHISAAGKIITEYLRVLRQE</sequence>
<dbReference type="Pfam" id="PF00392">
    <property type="entry name" value="GntR"/>
    <property type="match status" value="1"/>
</dbReference>
<keyword evidence="1" id="KW-0805">Transcription regulation</keyword>
<organism evidence="5 6">
    <name type="scientific">Agaribacter flavus</name>
    <dbReference type="NCBI Taxonomy" id="1902781"/>
    <lineage>
        <taxon>Bacteria</taxon>
        <taxon>Pseudomonadati</taxon>
        <taxon>Pseudomonadota</taxon>
        <taxon>Gammaproteobacteria</taxon>
        <taxon>Alteromonadales</taxon>
        <taxon>Alteromonadaceae</taxon>
        <taxon>Agaribacter</taxon>
    </lineage>
</organism>
<name>A0ABV7FJL2_9ALTE</name>
<dbReference type="PANTHER" id="PTHR43537">
    <property type="entry name" value="TRANSCRIPTIONAL REGULATOR, GNTR FAMILY"/>
    <property type="match status" value="1"/>
</dbReference>
<evidence type="ECO:0000313" key="5">
    <source>
        <dbReference type="EMBL" id="MFC3120479.1"/>
    </source>
</evidence>
<dbReference type="InterPro" id="IPR000524">
    <property type="entry name" value="Tscrpt_reg_HTH_GntR"/>
</dbReference>
<feature type="domain" description="HTH gntR-type" evidence="4">
    <location>
        <begin position="3"/>
        <end position="70"/>
    </location>
</feature>
<dbReference type="InterPro" id="IPR036388">
    <property type="entry name" value="WH-like_DNA-bd_sf"/>
</dbReference>
<evidence type="ECO:0000256" key="3">
    <source>
        <dbReference type="ARBA" id="ARBA00023163"/>
    </source>
</evidence>
<protein>
    <submittedName>
        <fullName evidence="5">GntR family transcriptional regulator</fullName>
    </submittedName>
</protein>
<dbReference type="Pfam" id="PF07729">
    <property type="entry name" value="FCD"/>
    <property type="match status" value="1"/>
</dbReference>
<dbReference type="SUPFAM" id="SSF46785">
    <property type="entry name" value="Winged helix' DNA-binding domain"/>
    <property type="match status" value="1"/>
</dbReference>
<dbReference type="InterPro" id="IPR008920">
    <property type="entry name" value="TF_FadR/GntR_C"/>
</dbReference>
<dbReference type="InterPro" id="IPR011711">
    <property type="entry name" value="GntR_C"/>
</dbReference>
<dbReference type="EMBL" id="JBHRSW010000005">
    <property type="protein sequence ID" value="MFC3120479.1"/>
    <property type="molecule type" value="Genomic_DNA"/>
</dbReference>
<dbReference type="Proteomes" id="UP001595478">
    <property type="component" value="Unassembled WGS sequence"/>
</dbReference>
<dbReference type="InterPro" id="IPR036390">
    <property type="entry name" value="WH_DNA-bd_sf"/>
</dbReference>
<dbReference type="PANTHER" id="PTHR43537:SF41">
    <property type="entry name" value="TRANSCRIPTIONAL REGULATORY PROTEIN"/>
    <property type="match status" value="1"/>
</dbReference>
<dbReference type="RefSeq" id="WP_376918621.1">
    <property type="nucleotide sequence ID" value="NZ_JBHRSW010000005.1"/>
</dbReference>
<accession>A0ABV7FJL2</accession>
<proteinExistence type="predicted"/>
<dbReference type="Gene3D" id="1.20.120.530">
    <property type="entry name" value="GntR ligand-binding domain-like"/>
    <property type="match status" value="1"/>
</dbReference>
<dbReference type="SMART" id="SM00895">
    <property type="entry name" value="FCD"/>
    <property type="match status" value="1"/>
</dbReference>
<evidence type="ECO:0000256" key="2">
    <source>
        <dbReference type="ARBA" id="ARBA00023125"/>
    </source>
</evidence>
<comment type="caution">
    <text evidence="5">The sequence shown here is derived from an EMBL/GenBank/DDBJ whole genome shotgun (WGS) entry which is preliminary data.</text>
</comment>
<reference evidence="6" key="1">
    <citation type="journal article" date="2019" name="Int. J. Syst. Evol. Microbiol.">
        <title>The Global Catalogue of Microorganisms (GCM) 10K type strain sequencing project: providing services to taxonomists for standard genome sequencing and annotation.</title>
        <authorList>
            <consortium name="The Broad Institute Genomics Platform"/>
            <consortium name="The Broad Institute Genome Sequencing Center for Infectious Disease"/>
            <person name="Wu L."/>
            <person name="Ma J."/>
        </authorList>
    </citation>
    <scope>NUCLEOTIDE SEQUENCE [LARGE SCALE GENOMIC DNA]</scope>
    <source>
        <strain evidence="6">KCTC 52473</strain>
    </source>
</reference>
<gene>
    <name evidence="5" type="ORF">ACFOHL_02490</name>
</gene>
<dbReference type="SUPFAM" id="SSF48008">
    <property type="entry name" value="GntR ligand-binding domain-like"/>
    <property type="match status" value="1"/>
</dbReference>
<keyword evidence="6" id="KW-1185">Reference proteome</keyword>
<dbReference type="PROSITE" id="PS50949">
    <property type="entry name" value="HTH_GNTR"/>
    <property type="match status" value="1"/>
</dbReference>
<keyword evidence="2" id="KW-0238">DNA-binding</keyword>
<evidence type="ECO:0000313" key="6">
    <source>
        <dbReference type="Proteomes" id="UP001595478"/>
    </source>
</evidence>